<dbReference type="EMBL" id="KZ825486">
    <property type="protein sequence ID" value="PYI33202.1"/>
    <property type="molecule type" value="Genomic_DNA"/>
</dbReference>
<reference evidence="2 3" key="1">
    <citation type="submission" date="2018-02" db="EMBL/GenBank/DDBJ databases">
        <title>The genomes of Aspergillus section Nigri reveals drivers in fungal speciation.</title>
        <authorList>
            <consortium name="DOE Joint Genome Institute"/>
            <person name="Vesth T.C."/>
            <person name="Nybo J."/>
            <person name="Theobald S."/>
            <person name="Brandl J."/>
            <person name="Frisvad J.C."/>
            <person name="Nielsen K.F."/>
            <person name="Lyhne E.K."/>
            <person name="Kogle M.E."/>
            <person name="Kuo A."/>
            <person name="Riley R."/>
            <person name="Clum A."/>
            <person name="Nolan M."/>
            <person name="Lipzen A."/>
            <person name="Salamov A."/>
            <person name="Henrissat B."/>
            <person name="Wiebenga A."/>
            <person name="De vries R.P."/>
            <person name="Grigoriev I.V."/>
            <person name="Mortensen U.H."/>
            <person name="Andersen M.R."/>
            <person name="Baker S.E."/>
        </authorList>
    </citation>
    <scope>NUCLEOTIDE SEQUENCE [LARGE SCALE GENOMIC DNA]</scope>
    <source>
        <strain evidence="2 3">CBS 114.80</strain>
    </source>
</reference>
<dbReference type="AlphaFoldDB" id="A0A2V5IDE5"/>
<name>A0A2V5IDE5_9EURO</name>
<keyword evidence="1" id="KW-0812">Transmembrane</keyword>
<evidence type="ECO:0000313" key="3">
    <source>
        <dbReference type="Proteomes" id="UP000248817"/>
    </source>
</evidence>
<evidence type="ECO:0000313" key="2">
    <source>
        <dbReference type="EMBL" id="PYI33202.1"/>
    </source>
</evidence>
<sequence>MSDKQENIWHREIPRPAHLSPRLPCPFPHPLRLVHYCFSFPFTFPFDLTRLNIPSIIDWCRVEPPHIIFLTTQSTYIYPTYVIPHILSTISMLVFDADVYYGYDRSASNVVTLIDLLAMNMKFASFGDSVFGLLECFCMLLFPMSLFSAIIWREPPVDSIICSQVGRVLCFSSWFTCKFEWIFSCWVAFLFEYLKPNMLTLGYVDLLFCFMFSFR</sequence>
<dbReference type="Proteomes" id="UP000248817">
    <property type="component" value="Unassembled WGS sequence"/>
</dbReference>
<keyword evidence="1" id="KW-1133">Transmembrane helix</keyword>
<evidence type="ECO:0000256" key="1">
    <source>
        <dbReference type="SAM" id="Phobius"/>
    </source>
</evidence>
<feature type="transmembrane region" description="Helical" evidence="1">
    <location>
        <begin position="198"/>
        <end position="214"/>
    </location>
</feature>
<gene>
    <name evidence="2" type="ORF">BP00DRAFT_132923</name>
</gene>
<keyword evidence="3" id="KW-1185">Reference proteome</keyword>
<feature type="transmembrane region" description="Helical" evidence="1">
    <location>
        <begin position="130"/>
        <end position="151"/>
    </location>
</feature>
<organism evidence="2 3">
    <name type="scientific">Aspergillus indologenus CBS 114.80</name>
    <dbReference type="NCBI Taxonomy" id="1450541"/>
    <lineage>
        <taxon>Eukaryota</taxon>
        <taxon>Fungi</taxon>
        <taxon>Dikarya</taxon>
        <taxon>Ascomycota</taxon>
        <taxon>Pezizomycotina</taxon>
        <taxon>Eurotiomycetes</taxon>
        <taxon>Eurotiomycetidae</taxon>
        <taxon>Eurotiales</taxon>
        <taxon>Aspergillaceae</taxon>
        <taxon>Aspergillus</taxon>
        <taxon>Aspergillus subgen. Circumdati</taxon>
    </lineage>
</organism>
<feature type="transmembrane region" description="Helical" evidence="1">
    <location>
        <begin position="171"/>
        <end position="191"/>
    </location>
</feature>
<accession>A0A2V5IDE5</accession>
<keyword evidence="1" id="KW-0472">Membrane</keyword>
<proteinExistence type="predicted"/>
<protein>
    <submittedName>
        <fullName evidence="2">Uncharacterized protein</fullName>
    </submittedName>
</protein>